<keyword evidence="5 7" id="KW-0012">Acyltransferase</keyword>
<dbReference type="NCBIfam" id="TIGR00329">
    <property type="entry name" value="gcp_kae1"/>
    <property type="match status" value="1"/>
</dbReference>
<dbReference type="GO" id="GO:0002949">
    <property type="term" value="P:tRNA threonylcarbamoyladenosine modification"/>
    <property type="evidence" value="ECO:0007669"/>
    <property type="project" value="UniProtKB-UniRule"/>
</dbReference>
<evidence type="ECO:0000256" key="1">
    <source>
        <dbReference type="ARBA" id="ARBA00022679"/>
    </source>
</evidence>
<dbReference type="InterPro" id="IPR017861">
    <property type="entry name" value="KAE1/TsaD"/>
</dbReference>
<dbReference type="AlphaFoldDB" id="A0A650ELU5"/>
<organism evidence="9">
    <name type="scientific">uncultured Helicobacter sp</name>
    <dbReference type="NCBI Taxonomy" id="175537"/>
    <lineage>
        <taxon>Bacteria</taxon>
        <taxon>Pseudomonadati</taxon>
        <taxon>Campylobacterota</taxon>
        <taxon>Epsilonproteobacteria</taxon>
        <taxon>Campylobacterales</taxon>
        <taxon>Helicobacteraceae</taxon>
        <taxon>Helicobacter</taxon>
        <taxon>environmental samples</taxon>
    </lineage>
</organism>
<comment type="caution">
    <text evidence="7">Lacks conserved residue(s) required for the propagation of feature annotation.</text>
</comment>
<dbReference type="PANTHER" id="PTHR11735:SF6">
    <property type="entry name" value="TRNA N6-ADENOSINE THREONYLCARBAMOYLTRANSFERASE, MITOCHONDRIAL"/>
    <property type="match status" value="1"/>
</dbReference>
<evidence type="ECO:0000256" key="5">
    <source>
        <dbReference type="ARBA" id="ARBA00023315"/>
    </source>
</evidence>
<keyword evidence="2 7" id="KW-0819">tRNA processing</keyword>
<dbReference type="PROSITE" id="PS01016">
    <property type="entry name" value="GLYCOPROTEASE"/>
    <property type="match status" value="1"/>
</dbReference>
<dbReference type="GO" id="GO:0005506">
    <property type="term" value="F:iron ion binding"/>
    <property type="evidence" value="ECO:0007669"/>
    <property type="project" value="UniProtKB-UniRule"/>
</dbReference>
<comment type="similarity">
    <text evidence="7">Belongs to the KAE1 / TsaD family.</text>
</comment>
<dbReference type="GO" id="GO:0005737">
    <property type="term" value="C:cytoplasm"/>
    <property type="evidence" value="ECO:0007669"/>
    <property type="project" value="UniProtKB-SubCell"/>
</dbReference>
<comment type="function">
    <text evidence="7">Required for the formation of a threonylcarbamoyl group on adenosine at position 37 (t(6)A37) in tRNAs that read codons beginning with adenine. Is involved in the transfer of the threonylcarbamoyl moiety of threonylcarbamoyl-AMP (TC-AMP) to the N6 group of A37, together with TsaE and TsaB. TsaD likely plays a direct catalytic role in this reaction.</text>
</comment>
<evidence type="ECO:0000313" key="9">
    <source>
        <dbReference type="EMBL" id="QGT50412.1"/>
    </source>
</evidence>
<dbReference type="SUPFAM" id="SSF53067">
    <property type="entry name" value="Actin-like ATPase domain"/>
    <property type="match status" value="2"/>
</dbReference>
<feature type="binding site" evidence="7">
    <location>
        <position position="180"/>
    </location>
    <ligand>
        <name>substrate</name>
    </ligand>
</feature>
<keyword evidence="7" id="KW-0963">Cytoplasm</keyword>
<feature type="binding site" evidence="7">
    <location>
        <position position="111"/>
    </location>
    <ligand>
        <name>Fe cation</name>
        <dbReference type="ChEBI" id="CHEBI:24875"/>
    </ligand>
</feature>
<dbReference type="InterPro" id="IPR017860">
    <property type="entry name" value="Peptidase_M22_CS"/>
</dbReference>
<evidence type="ECO:0000256" key="3">
    <source>
        <dbReference type="ARBA" id="ARBA00022723"/>
    </source>
</evidence>
<dbReference type="InterPro" id="IPR000905">
    <property type="entry name" value="Gcp-like_dom"/>
</dbReference>
<proteinExistence type="inferred from homology"/>
<keyword evidence="1 7" id="KW-0808">Transferase</keyword>
<dbReference type="NCBIfam" id="TIGR03723">
    <property type="entry name" value="T6A_TsaD_YgjD"/>
    <property type="match status" value="1"/>
</dbReference>
<comment type="cofactor">
    <cofactor evidence="7">
        <name>Fe(2+)</name>
        <dbReference type="ChEBI" id="CHEBI:29033"/>
    </cofactor>
    <text evidence="7">Binds 1 Fe(2+) ion per subunit.</text>
</comment>
<dbReference type="InterPro" id="IPR043129">
    <property type="entry name" value="ATPase_NBD"/>
</dbReference>
<dbReference type="InterPro" id="IPR022450">
    <property type="entry name" value="TsaD"/>
</dbReference>
<feature type="binding site" evidence="7">
    <location>
        <position position="282"/>
    </location>
    <ligand>
        <name>substrate</name>
    </ligand>
</feature>
<keyword evidence="3 7" id="KW-0479">Metal-binding</keyword>
<comment type="subcellular location">
    <subcellularLocation>
        <location evidence="7">Cytoplasm</location>
    </subcellularLocation>
</comment>
<comment type="catalytic activity">
    <reaction evidence="6 7">
        <text>L-threonylcarbamoyladenylate + adenosine(37) in tRNA = N(6)-L-threonylcarbamoyladenosine(37) in tRNA + AMP + H(+)</text>
        <dbReference type="Rhea" id="RHEA:37059"/>
        <dbReference type="Rhea" id="RHEA-COMP:10162"/>
        <dbReference type="Rhea" id="RHEA-COMP:10163"/>
        <dbReference type="ChEBI" id="CHEBI:15378"/>
        <dbReference type="ChEBI" id="CHEBI:73682"/>
        <dbReference type="ChEBI" id="CHEBI:74411"/>
        <dbReference type="ChEBI" id="CHEBI:74418"/>
        <dbReference type="ChEBI" id="CHEBI:456215"/>
        <dbReference type="EC" id="2.3.1.234"/>
    </reaction>
</comment>
<evidence type="ECO:0000256" key="2">
    <source>
        <dbReference type="ARBA" id="ARBA00022694"/>
    </source>
</evidence>
<feature type="binding site" evidence="7">
    <location>
        <position position="115"/>
    </location>
    <ligand>
        <name>Fe cation</name>
        <dbReference type="ChEBI" id="CHEBI:24875"/>
    </ligand>
</feature>
<dbReference type="Pfam" id="PF00814">
    <property type="entry name" value="TsaD"/>
    <property type="match status" value="1"/>
</dbReference>
<dbReference type="PRINTS" id="PR00789">
    <property type="entry name" value="OSIALOPTASE"/>
</dbReference>
<feature type="binding site" evidence="7">
    <location>
        <begin position="134"/>
        <end position="138"/>
    </location>
    <ligand>
        <name>substrate</name>
    </ligand>
</feature>
<dbReference type="GO" id="GO:0061711">
    <property type="term" value="F:tRNA N(6)-L-threonylcarbamoyladenine synthase activity"/>
    <property type="evidence" value="ECO:0007669"/>
    <property type="project" value="UniProtKB-EC"/>
</dbReference>
<dbReference type="PANTHER" id="PTHR11735">
    <property type="entry name" value="TRNA N6-ADENOSINE THREONYLCARBAMOYLTRANSFERASE"/>
    <property type="match status" value="1"/>
</dbReference>
<dbReference type="EMBL" id="MN577569">
    <property type="protein sequence ID" value="QGT50412.1"/>
    <property type="molecule type" value="Genomic_DNA"/>
</dbReference>
<gene>
    <name evidence="7 9" type="primary">tsaD</name>
    <name evidence="9" type="ORF">Helico5904_0840</name>
</gene>
<keyword evidence="4 7" id="KW-0408">Iron</keyword>
<accession>A0A650ELU5</accession>
<evidence type="ECO:0000256" key="7">
    <source>
        <dbReference type="HAMAP-Rule" id="MF_01445"/>
    </source>
</evidence>
<name>A0A650ELU5_9HELI</name>
<feature type="binding site" evidence="7">
    <location>
        <position position="310"/>
    </location>
    <ligand>
        <name>Fe cation</name>
        <dbReference type="ChEBI" id="CHEBI:24875"/>
    </ligand>
</feature>
<reference evidence="9" key="1">
    <citation type="journal article" date="2020" name="J. ISSAAS">
        <title>Lactobacilli and other gastrointestinal microbiota of Peromyscus leucopus, reservoir host for agents of Lyme disease and other zoonoses in North America.</title>
        <authorList>
            <person name="Milovic A."/>
            <person name="Bassam K."/>
            <person name="Shao H."/>
            <person name="Chatzistamou I."/>
            <person name="Tufts D.M."/>
            <person name="Diuk-Wasser M."/>
            <person name="Barbour A.G."/>
        </authorList>
    </citation>
    <scope>NUCLEOTIDE SEQUENCE</scope>
    <source>
        <strain evidence="9">LL4</strain>
    </source>
</reference>
<dbReference type="EC" id="2.3.1.234" evidence="7"/>
<feature type="binding site" evidence="7">
    <location>
        <position position="167"/>
    </location>
    <ligand>
        <name>substrate</name>
    </ligand>
</feature>
<dbReference type="Gene3D" id="3.30.420.40">
    <property type="match status" value="2"/>
</dbReference>
<evidence type="ECO:0000256" key="4">
    <source>
        <dbReference type="ARBA" id="ARBA00023004"/>
    </source>
</evidence>
<protein>
    <recommendedName>
        <fullName evidence="7">tRNA N6-adenosine threonylcarbamoyltransferase</fullName>
        <ecNumber evidence="7">2.3.1.234</ecNumber>
    </recommendedName>
    <alternativeName>
        <fullName evidence="7">N6-L-threonylcarbamoyladenine synthase</fullName>
        <shortName evidence="7">t(6)A synthase</shortName>
    </alternativeName>
    <alternativeName>
        <fullName evidence="7">t(6)A37 threonylcarbamoyladenosine biosynthesis protein TsaD</fullName>
    </alternativeName>
    <alternativeName>
        <fullName evidence="7">tRNA threonylcarbamoyladenosine biosynthesis protein TsaD</fullName>
    </alternativeName>
</protein>
<dbReference type="HAMAP" id="MF_01445">
    <property type="entry name" value="TsaD"/>
    <property type="match status" value="1"/>
</dbReference>
<sequence length="346" mass="38055">MILSIESSCDDSSLALTRIADAKLVYHIKLSQDQEHSRYGGVVPEIASRLHAERLPEILSKLKIFLNNDFSCLKAIAVTSRPGLSVTLIEGMMMAKTLALALHLPLICINHLRGHIYSLFINNPTPIFPLGILLVSGGHTQILQAHSQTRIAIIAQSLDDSFGESFDKVAKNLHLGYPGGPIVQEMAQNFTKTHHTPHQFPVPLAQSKQLAFSFSGLKNAVRLAIIEDSKDSPLQQENLESICAGFEQSACAHILQRCKMYFQTPSAQKIKFFAIVGGASANLRLRQEIESLCQQYDKKLLLAPLEFCSDNAAMIGRAAIEDYKCKNFTPLSEAQVAPKSLSGDFV</sequence>
<feature type="domain" description="Gcp-like" evidence="8">
    <location>
        <begin position="25"/>
        <end position="316"/>
    </location>
</feature>
<evidence type="ECO:0000259" key="8">
    <source>
        <dbReference type="Pfam" id="PF00814"/>
    </source>
</evidence>
<evidence type="ECO:0000256" key="6">
    <source>
        <dbReference type="ARBA" id="ARBA00048117"/>
    </source>
</evidence>